<gene>
    <name evidence="1" type="ORF">AVEN_77445_1</name>
</gene>
<evidence type="ECO:0000313" key="1">
    <source>
        <dbReference type="EMBL" id="GBN85497.1"/>
    </source>
</evidence>
<dbReference type="EMBL" id="BGPR01020804">
    <property type="protein sequence ID" value="GBN85497.1"/>
    <property type="molecule type" value="Genomic_DNA"/>
</dbReference>
<reference evidence="1 2" key="1">
    <citation type="journal article" date="2019" name="Sci. Rep.">
        <title>Orb-weaving spider Araneus ventricosus genome elucidates the spidroin gene catalogue.</title>
        <authorList>
            <person name="Kono N."/>
            <person name="Nakamura H."/>
            <person name="Ohtoshi R."/>
            <person name="Moran D.A.P."/>
            <person name="Shinohara A."/>
            <person name="Yoshida Y."/>
            <person name="Fujiwara M."/>
            <person name="Mori M."/>
            <person name="Tomita M."/>
            <person name="Arakawa K."/>
        </authorList>
    </citation>
    <scope>NUCLEOTIDE SEQUENCE [LARGE SCALE GENOMIC DNA]</scope>
</reference>
<protein>
    <submittedName>
        <fullName evidence="1">Uncharacterized protein</fullName>
    </submittedName>
</protein>
<organism evidence="1 2">
    <name type="scientific">Araneus ventricosus</name>
    <name type="common">Orbweaver spider</name>
    <name type="synonym">Epeira ventricosa</name>
    <dbReference type="NCBI Taxonomy" id="182803"/>
    <lineage>
        <taxon>Eukaryota</taxon>
        <taxon>Metazoa</taxon>
        <taxon>Ecdysozoa</taxon>
        <taxon>Arthropoda</taxon>
        <taxon>Chelicerata</taxon>
        <taxon>Arachnida</taxon>
        <taxon>Araneae</taxon>
        <taxon>Araneomorphae</taxon>
        <taxon>Entelegynae</taxon>
        <taxon>Araneoidea</taxon>
        <taxon>Araneidae</taxon>
        <taxon>Araneus</taxon>
    </lineage>
</organism>
<dbReference type="AlphaFoldDB" id="A0A4Y2SBQ8"/>
<keyword evidence="2" id="KW-1185">Reference proteome</keyword>
<evidence type="ECO:0000313" key="2">
    <source>
        <dbReference type="Proteomes" id="UP000499080"/>
    </source>
</evidence>
<dbReference type="OrthoDB" id="10062343at2759"/>
<name>A0A4Y2SBQ8_ARAVE</name>
<proteinExistence type="predicted"/>
<dbReference type="Proteomes" id="UP000499080">
    <property type="component" value="Unassembled WGS sequence"/>
</dbReference>
<accession>A0A4Y2SBQ8</accession>
<dbReference type="PANTHER" id="PTHR46601">
    <property type="entry name" value="ULP_PROTEASE DOMAIN-CONTAINING PROTEIN"/>
    <property type="match status" value="1"/>
</dbReference>
<dbReference type="PANTHER" id="PTHR46601:SF1">
    <property type="entry name" value="ADF-H DOMAIN-CONTAINING PROTEIN"/>
    <property type="match status" value="1"/>
</dbReference>
<comment type="caution">
    <text evidence="1">The sequence shown here is derived from an EMBL/GenBank/DDBJ whole genome shotgun (WGS) entry which is preliminary data.</text>
</comment>
<sequence length="183" mass="21210">MARKAWDLTLEKEILAIPGSQIVNQISQEVMETVKFFYEDDEYSMMMPGAKDRVSVKKKEYKQKYLEIKIGFSTFCCLCPKWCISAGSPGTHAVCVCVIHQNVYLLASVLNLNHKEAIHQLMDKIVCSRDNRACMLHYYTVCSNNSESLKNYLSDSLKDYDEEEIQFSQWINDGRMKLFKVHI</sequence>